<gene>
    <name evidence="4" type="ORF">CQW23_31638</name>
</gene>
<evidence type="ECO:0000256" key="1">
    <source>
        <dbReference type="ARBA" id="ARBA00010820"/>
    </source>
</evidence>
<dbReference type="AlphaFoldDB" id="A0A2G2V6Z9"/>
<comment type="similarity">
    <text evidence="1">Belongs to the GeBP family.</text>
</comment>
<organism evidence="4 5">
    <name type="scientific">Capsicum baccatum</name>
    <name type="common">Peruvian pepper</name>
    <dbReference type="NCBI Taxonomy" id="33114"/>
    <lineage>
        <taxon>Eukaryota</taxon>
        <taxon>Viridiplantae</taxon>
        <taxon>Streptophyta</taxon>
        <taxon>Embryophyta</taxon>
        <taxon>Tracheophyta</taxon>
        <taxon>Spermatophyta</taxon>
        <taxon>Magnoliopsida</taxon>
        <taxon>eudicotyledons</taxon>
        <taxon>Gunneridae</taxon>
        <taxon>Pentapetalae</taxon>
        <taxon>asterids</taxon>
        <taxon>lamiids</taxon>
        <taxon>Solanales</taxon>
        <taxon>Solanaceae</taxon>
        <taxon>Solanoideae</taxon>
        <taxon>Capsiceae</taxon>
        <taxon>Capsicum</taxon>
    </lineage>
</organism>
<keyword evidence="2" id="KW-0732">Signal</keyword>
<comment type="caution">
    <text evidence="4">The sequence shown here is derived from an EMBL/GenBank/DDBJ whole genome shotgun (WGS) entry which is preliminary data.</text>
</comment>
<dbReference type="GO" id="GO:0005634">
    <property type="term" value="C:nucleus"/>
    <property type="evidence" value="ECO:0007669"/>
    <property type="project" value="TreeGrafter"/>
</dbReference>
<dbReference type="PANTHER" id="PTHR31662:SF33">
    <property type="entry name" value="DNA-BINDING STOREKEEPER PROTEIN TRANSCRIPTIONAL REGULATOR-LIKE PROTEIN"/>
    <property type="match status" value="1"/>
</dbReference>
<dbReference type="InterPro" id="IPR007592">
    <property type="entry name" value="GEBP"/>
</dbReference>
<dbReference type="EMBL" id="MLFT02000187">
    <property type="protein sequence ID" value="PHT28764.1"/>
    <property type="molecule type" value="Genomic_DNA"/>
</dbReference>
<reference evidence="5" key="2">
    <citation type="journal article" date="2017" name="J. Anim. Genet.">
        <title>Multiple reference genome sequences of hot pepper reveal the massive evolution of plant disease resistance genes by retroduplication.</title>
        <authorList>
            <person name="Kim S."/>
            <person name="Park J."/>
            <person name="Yeom S.-I."/>
            <person name="Kim Y.-M."/>
            <person name="Seo E."/>
            <person name="Kim K.-T."/>
            <person name="Kim M.-S."/>
            <person name="Lee J.M."/>
            <person name="Cheong K."/>
            <person name="Shin H.-S."/>
            <person name="Kim S.-B."/>
            <person name="Han K."/>
            <person name="Lee J."/>
            <person name="Park M."/>
            <person name="Lee H.-A."/>
            <person name="Lee H.-Y."/>
            <person name="Lee Y."/>
            <person name="Oh S."/>
            <person name="Lee J.H."/>
            <person name="Choi E."/>
            <person name="Choi E."/>
            <person name="Lee S.E."/>
            <person name="Jeon J."/>
            <person name="Kim H."/>
            <person name="Choi G."/>
            <person name="Song H."/>
            <person name="Lee J."/>
            <person name="Lee S.-C."/>
            <person name="Kwon J.-K."/>
            <person name="Lee H.-Y."/>
            <person name="Koo N."/>
            <person name="Hong Y."/>
            <person name="Kim R.W."/>
            <person name="Kang W.-H."/>
            <person name="Huh J.H."/>
            <person name="Kang B.-C."/>
            <person name="Yang T.-J."/>
            <person name="Lee Y.-H."/>
            <person name="Bennetzen J.L."/>
            <person name="Choi D."/>
        </authorList>
    </citation>
    <scope>NUCLEOTIDE SEQUENCE [LARGE SCALE GENOMIC DNA]</scope>
    <source>
        <strain evidence="5">cv. PBC81</strain>
    </source>
</reference>
<dbReference type="GO" id="GO:0006355">
    <property type="term" value="P:regulation of DNA-templated transcription"/>
    <property type="evidence" value="ECO:0007669"/>
    <property type="project" value="InterPro"/>
</dbReference>
<dbReference type="InterPro" id="IPR053932">
    <property type="entry name" value="GeBP-like_DBD"/>
</dbReference>
<evidence type="ECO:0000313" key="4">
    <source>
        <dbReference type="EMBL" id="PHT28764.1"/>
    </source>
</evidence>
<dbReference type="OrthoDB" id="661680at2759"/>
<feature type="domain" description="Glabrous enhancer-binding protein-like DBD" evidence="3">
    <location>
        <begin position="84"/>
        <end position="138"/>
    </location>
</feature>
<dbReference type="Pfam" id="PF04504">
    <property type="entry name" value="GeBP-like_DBD"/>
    <property type="match status" value="1"/>
</dbReference>
<evidence type="ECO:0000313" key="5">
    <source>
        <dbReference type="Proteomes" id="UP000224567"/>
    </source>
</evidence>
<feature type="chain" id="PRO_5013720326" description="Glabrous enhancer-binding protein-like DBD domain-containing protein" evidence="2">
    <location>
        <begin position="20"/>
        <end position="238"/>
    </location>
</feature>
<reference evidence="4 5" key="1">
    <citation type="journal article" date="2017" name="Genome Biol.">
        <title>New reference genome sequences of hot pepper reveal the massive evolution of plant disease-resistance genes by retroduplication.</title>
        <authorList>
            <person name="Kim S."/>
            <person name="Park J."/>
            <person name="Yeom S.I."/>
            <person name="Kim Y.M."/>
            <person name="Seo E."/>
            <person name="Kim K.T."/>
            <person name="Kim M.S."/>
            <person name="Lee J.M."/>
            <person name="Cheong K."/>
            <person name="Shin H.S."/>
            <person name="Kim S.B."/>
            <person name="Han K."/>
            <person name="Lee J."/>
            <person name="Park M."/>
            <person name="Lee H.A."/>
            <person name="Lee H.Y."/>
            <person name="Lee Y."/>
            <person name="Oh S."/>
            <person name="Lee J.H."/>
            <person name="Choi E."/>
            <person name="Choi E."/>
            <person name="Lee S.E."/>
            <person name="Jeon J."/>
            <person name="Kim H."/>
            <person name="Choi G."/>
            <person name="Song H."/>
            <person name="Lee J."/>
            <person name="Lee S.C."/>
            <person name="Kwon J.K."/>
            <person name="Lee H.Y."/>
            <person name="Koo N."/>
            <person name="Hong Y."/>
            <person name="Kim R.W."/>
            <person name="Kang W.H."/>
            <person name="Huh J.H."/>
            <person name="Kang B.C."/>
            <person name="Yang T.J."/>
            <person name="Lee Y.H."/>
            <person name="Bennetzen J.L."/>
            <person name="Choi D."/>
        </authorList>
    </citation>
    <scope>NUCLEOTIDE SEQUENCE [LARGE SCALE GENOMIC DNA]</scope>
    <source>
        <strain evidence="5">cv. PBC81</strain>
        <tissue evidence="4">Leaf</tissue>
    </source>
</reference>
<dbReference type="PANTHER" id="PTHR31662">
    <property type="entry name" value="BNAANNG10740D PROTEIN-RELATED"/>
    <property type="match status" value="1"/>
</dbReference>
<name>A0A2G2V6Z9_CAPBA</name>
<sequence length="238" mass="26502">MRWVNKKASLMIHAFLASSCDVVVYELQLKLSYAVDTMGMGLHRLQCSWSPSKIQRIEYCPCPVILITASGLQGEQPLVDGIIGKVKYKEQIGIEPKADMSTFYEFIKEKLQANVSKSQLSDKTRTLQKKFIKSVKDGEMMLDDKAKILEEKCKNLDDAKATLILNHLDFIREHCGLVVDGMRDCCSSSGDSSTCSSFKEKVEGGGSPKRDLSLGAMVECKQEDSKWCRVSTSSPLSL</sequence>
<feature type="signal peptide" evidence="2">
    <location>
        <begin position="1"/>
        <end position="19"/>
    </location>
</feature>
<evidence type="ECO:0000256" key="2">
    <source>
        <dbReference type="SAM" id="SignalP"/>
    </source>
</evidence>
<proteinExistence type="inferred from homology"/>
<keyword evidence="5" id="KW-1185">Reference proteome</keyword>
<protein>
    <recommendedName>
        <fullName evidence="3">Glabrous enhancer-binding protein-like DBD domain-containing protein</fullName>
    </recommendedName>
</protein>
<evidence type="ECO:0000259" key="3">
    <source>
        <dbReference type="Pfam" id="PF04504"/>
    </source>
</evidence>
<accession>A0A2G2V6Z9</accession>
<dbReference type="PROSITE" id="PS51257">
    <property type="entry name" value="PROKAR_LIPOPROTEIN"/>
    <property type="match status" value="1"/>
</dbReference>
<dbReference type="Proteomes" id="UP000224567">
    <property type="component" value="Unassembled WGS sequence"/>
</dbReference>
<dbReference type="STRING" id="33114.A0A2G2V6Z9"/>